<accession>A0A0C4E937</accession>
<evidence type="ECO:0000313" key="2">
    <source>
        <dbReference type="EMBL" id="KLU90148.1"/>
    </source>
</evidence>
<gene>
    <name evidence="2" type="ORF">MAPG_09114</name>
</gene>
<dbReference type="EnsemblFungi" id="MAPG_09114T0">
    <property type="protein sequence ID" value="MAPG_09114T0"/>
    <property type="gene ID" value="MAPG_09114"/>
</dbReference>
<keyword evidence="4" id="KW-1185">Reference proteome</keyword>
<feature type="region of interest" description="Disordered" evidence="1">
    <location>
        <begin position="141"/>
        <end position="162"/>
    </location>
</feature>
<reference evidence="3" key="5">
    <citation type="submission" date="2015-06" db="UniProtKB">
        <authorList>
            <consortium name="EnsemblFungi"/>
        </authorList>
    </citation>
    <scope>IDENTIFICATION</scope>
    <source>
        <strain evidence="3">ATCC 64411</strain>
    </source>
</reference>
<reference evidence="3" key="4">
    <citation type="journal article" date="2015" name="G3 (Bethesda)">
        <title>Genome sequences of three phytopathogenic species of the Magnaporthaceae family of fungi.</title>
        <authorList>
            <person name="Okagaki L.H."/>
            <person name="Nunes C.C."/>
            <person name="Sailsbery J."/>
            <person name="Clay B."/>
            <person name="Brown D."/>
            <person name="John T."/>
            <person name="Oh Y."/>
            <person name="Young N."/>
            <person name="Fitzgerald M."/>
            <person name="Haas B.J."/>
            <person name="Zeng Q."/>
            <person name="Young S."/>
            <person name="Adiconis X."/>
            <person name="Fan L."/>
            <person name="Levin J.Z."/>
            <person name="Mitchell T.K."/>
            <person name="Okubara P.A."/>
            <person name="Farman M.L."/>
            <person name="Kohn L.M."/>
            <person name="Birren B."/>
            <person name="Ma L.-J."/>
            <person name="Dean R.A."/>
        </authorList>
    </citation>
    <scope>NUCLEOTIDE SEQUENCE</scope>
    <source>
        <strain evidence="3">ATCC 64411 / 73-15</strain>
    </source>
</reference>
<sequence length="162" mass="17945">MRSNDALKGEEAVGAGQAAARGAGLWGCAGGPRLCHPWAPAGYFGVAQISRADSPVQDVCFFPLLPGLRTHPSHPWSNPDDFYQTRVADAHLLSYIQISGMVFGGMIEADNHLRVYEANMRLRRKEMRNQMVRAAYERELQELEGGRPLEPQDEGEAARPKR</sequence>
<evidence type="ECO:0000313" key="3">
    <source>
        <dbReference type="EnsemblFungi" id="MAPG_09114T0"/>
    </source>
</evidence>
<reference evidence="4" key="2">
    <citation type="submission" date="2010-05" db="EMBL/GenBank/DDBJ databases">
        <title>The genome sequence of Magnaporthe poae strain ATCC 64411.</title>
        <authorList>
            <person name="Ma L.-J."/>
            <person name="Dead R."/>
            <person name="Young S."/>
            <person name="Zeng Q."/>
            <person name="Koehrsen M."/>
            <person name="Alvarado L."/>
            <person name="Berlin A."/>
            <person name="Chapman S.B."/>
            <person name="Chen Z."/>
            <person name="Freedman E."/>
            <person name="Gellesch M."/>
            <person name="Goldberg J."/>
            <person name="Griggs A."/>
            <person name="Gujja S."/>
            <person name="Heilman E.R."/>
            <person name="Heiman D."/>
            <person name="Hepburn T."/>
            <person name="Howarth C."/>
            <person name="Jen D."/>
            <person name="Larson L."/>
            <person name="Mehta T."/>
            <person name="Neiman D."/>
            <person name="Pearson M."/>
            <person name="Roberts A."/>
            <person name="Saif S."/>
            <person name="Shea T."/>
            <person name="Shenoy N."/>
            <person name="Sisk P."/>
            <person name="Stolte C."/>
            <person name="Sykes S."/>
            <person name="Walk T."/>
            <person name="White J."/>
            <person name="Yandava C."/>
            <person name="Haas B."/>
            <person name="Nusbaum C."/>
            <person name="Birren B."/>
        </authorList>
    </citation>
    <scope>NUCLEOTIDE SEQUENCE [LARGE SCALE GENOMIC DNA]</scope>
    <source>
        <strain evidence="4">ATCC 64411 / 73-15</strain>
    </source>
</reference>
<dbReference type="EMBL" id="GL876974">
    <property type="protein sequence ID" value="KLU90148.1"/>
    <property type="molecule type" value="Genomic_DNA"/>
</dbReference>
<proteinExistence type="predicted"/>
<name>A0A0C4E937_MAGP6</name>
<dbReference type="AlphaFoldDB" id="A0A0C4E937"/>
<evidence type="ECO:0000313" key="4">
    <source>
        <dbReference type="Proteomes" id="UP000011715"/>
    </source>
</evidence>
<dbReference type="VEuPathDB" id="FungiDB:MAPG_09114"/>
<organism evidence="3 4">
    <name type="scientific">Magnaporthiopsis poae (strain ATCC 64411 / 73-15)</name>
    <name type="common">Kentucky bluegrass fungus</name>
    <name type="synonym">Magnaporthe poae</name>
    <dbReference type="NCBI Taxonomy" id="644358"/>
    <lineage>
        <taxon>Eukaryota</taxon>
        <taxon>Fungi</taxon>
        <taxon>Dikarya</taxon>
        <taxon>Ascomycota</taxon>
        <taxon>Pezizomycotina</taxon>
        <taxon>Sordariomycetes</taxon>
        <taxon>Sordariomycetidae</taxon>
        <taxon>Magnaporthales</taxon>
        <taxon>Magnaporthaceae</taxon>
        <taxon>Magnaporthiopsis</taxon>
    </lineage>
</organism>
<protein>
    <submittedName>
        <fullName evidence="2 3">Uncharacterized protein</fullName>
    </submittedName>
</protein>
<dbReference type="OrthoDB" id="3979469at2759"/>
<evidence type="ECO:0000256" key="1">
    <source>
        <dbReference type="SAM" id="MobiDB-lite"/>
    </source>
</evidence>
<reference evidence="2" key="3">
    <citation type="submission" date="2011-03" db="EMBL/GenBank/DDBJ databases">
        <title>Annotation of Magnaporthe poae ATCC 64411.</title>
        <authorList>
            <person name="Ma L.-J."/>
            <person name="Dead R."/>
            <person name="Young S.K."/>
            <person name="Zeng Q."/>
            <person name="Gargeya S."/>
            <person name="Fitzgerald M."/>
            <person name="Haas B."/>
            <person name="Abouelleil A."/>
            <person name="Alvarado L."/>
            <person name="Arachchi H.M."/>
            <person name="Berlin A."/>
            <person name="Brown A."/>
            <person name="Chapman S.B."/>
            <person name="Chen Z."/>
            <person name="Dunbar C."/>
            <person name="Freedman E."/>
            <person name="Gearin G."/>
            <person name="Gellesch M."/>
            <person name="Goldberg J."/>
            <person name="Griggs A."/>
            <person name="Gujja S."/>
            <person name="Heiman D."/>
            <person name="Howarth C."/>
            <person name="Larson L."/>
            <person name="Lui A."/>
            <person name="MacDonald P.J.P."/>
            <person name="Mehta T."/>
            <person name="Montmayeur A."/>
            <person name="Murphy C."/>
            <person name="Neiman D."/>
            <person name="Pearson M."/>
            <person name="Priest M."/>
            <person name="Roberts A."/>
            <person name="Saif S."/>
            <person name="Shea T."/>
            <person name="Shenoy N."/>
            <person name="Sisk P."/>
            <person name="Stolte C."/>
            <person name="Sykes S."/>
            <person name="Yandava C."/>
            <person name="Wortman J."/>
            <person name="Nusbaum C."/>
            <person name="Birren B."/>
        </authorList>
    </citation>
    <scope>NUCLEOTIDE SEQUENCE</scope>
    <source>
        <strain evidence="2">ATCC 64411</strain>
    </source>
</reference>
<dbReference type="eggNOG" id="ENOG502SG61">
    <property type="taxonomic scope" value="Eukaryota"/>
</dbReference>
<dbReference type="EMBL" id="ADBL01002237">
    <property type="status" value="NOT_ANNOTATED_CDS"/>
    <property type="molecule type" value="Genomic_DNA"/>
</dbReference>
<reference evidence="2" key="1">
    <citation type="submission" date="2010-05" db="EMBL/GenBank/DDBJ databases">
        <title>The Genome Sequence of Magnaporthe poae strain ATCC 64411.</title>
        <authorList>
            <consortium name="The Broad Institute Genome Sequencing Platform"/>
            <consortium name="Broad Institute Genome Sequencing Center for Infectious Disease"/>
            <person name="Ma L.-J."/>
            <person name="Dead R."/>
            <person name="Young S."/>
            <person name="Zeng Q."/>
            <person name="Koehrsen M."/>
            <person name="Alvarado L."/>
            <person name="Berlin A."/>
            <person name="Chapman S.B."/>
            <person name="Chen Z."/>
            <person name="Freedman E."/>
            <person name="Gellesch M."/>
            <person name="Goldberg J."/>
            <person name="Griggs A."/>
            <person name="Gujja S."/>
            <person name="Heilman E.R."/>
            <person name="Heiman D."/>
            <person name="Hepburn T."/>
            <person name="Howarth C."/>
            <person name="Jen D."/>
            <person name="Larson L."/>
            <person name="Mehta T."/>
            <person name="Neiman D."/>
            <person name="Pearson M."/>
            <person name="Roberts A."/>
            <person name="Saif S."/>
            <person name="Shea T."/>
            <person name="Shenoy N."/>
            <person name="Sisk P."/>
            <person name="Stolte C."/>
            <person name="Sykes S."/>
            <person name="Walk T."/>
            <person name="White J."/>
            <person name="Yandava C."/>
            <person name="Haas B."/>
            <person name="Nusbaum C."/>
            <person name="Birren B."/>
        </authorList>
    </citation>
    <scope>NUCLEOTIDE SEQUENCE</scope>
    <source>
        <strain evidence="2">ATCC 64411</strain>
    </source>
</reference>
<dbReference type="Proteomes" id="UP000011715">
    <property type="component" value="Unassembled WGS sequence"/>
</dbReference>